<keyword evidence="2" id="KW-1185">Reference proteome</keyword>
<reference evidence="1" key="1">
    <citation type="submission" date="2022-11" db="EMBL/GenBank/DDBJ databases">
        <title>Minimal conservation of predation-associated metabolite biosynthetic gene clusters underscores biosynthetic potential of Myxococcota including descriptions for ten novel species: Archangium lansinium sp. nov., Myxococcus landrumus sp. nov., Nannocystis bai.</title>
        <authorList>
            <person name="Ahearne A."/>
            <person name="Stevens C."/>
            <person name="Dowd S."/>
        </authorList>
    </citation>
    <scope>NUCLEOTIDE SEQUENCE</scope>
    <source>
        <strain evidence="1">Fl3</strain>
    </source>
</reference>
<dbReference type="RefSeq" id="WP_269032195.1">
    <property type="nucleotide sequence ID" value="NZ_CP114040.1"/>
</dbReference>
<protein>
    <submittedName>
        <fullName evidence="1">Uncharacterized protein</fullName>
    </submittedName>
</protein>
<dbReference type="Proteomes" id="UP001164459">
    <property type="component" value="Chromosome"/>
</dbReference>
<name>A0ABY7GSH5_9BACT</name>
<accession>A0ABY7GSH5</accession>
<proteinExistence type="predicted"/>
<dbReference type="EMBL" id="CP114040">
    <property type="protein sequence ID" value="WAS89884.1"/>
    <property type="molecule type" value="Genomic_DNA"/>
</dbReference>
<sequence length="106" mass="11563">MKSTLRRSPLFRRALRHWDSCLSGYYSIGTVFHSNGFWLCAPNGASRRHWVGNVVNGDGSYYLVTCYYAPTFEGHDLSGMTGRPAGGAGRLDAVGGRSARRAGFTA</sequence>
<organism evidence="1 2">
    <name type="scientific">Nannocystis punicea</name>
    <dbReference type="NCBI Taxonomy" id="2995304"/>
    <lineage>
        <taxon>Bacteria</taxon>
        <taxon>Pseudomonadati</taxon>
        <taxon>Myxococcota</taxon>
        <taxon>Polyangia</taxon>
        <taxon>Nannocystales</taxon>
        <taxon>Nannocystaceae</taxon>
        <taxon>Nannocystis</taxon>
    </lineage>
</organism>
<evidence type="ECO:0000313" key="1">
    <source>
        <dbReference type="EMBL" id="WAS89884.1"/>
    </source>
</evidence>
<gene>
    <name evidence="1" type="ORF">O0S08_27135</name>
</gene>
<evidence type="ECO:0000313" key="2">
    <source>
        <dbReference type="Proteomes" id="UP001164459"/>
    </source>
</evidence>